<comment type="caution">
    <text evidence="2">The sequence shown here is derived from an EMBL/GenBank/DDBJ whole genome shotgun (WGS) entry which is preliminary data.</text>
</comment>
<protein>
    <submittedName>
        <fullName evidence="2">Uncharacterized protein</fullName>
    </submittedName>
</protein>
<evidence type="ECO:0000313" key="3">
    <source>
        <dbReference type="Proteomes" id="UP000429211"/>
    </source>
</evidence>
<dbReference type="AlphaFoldDB" id="A0A7J5TID1"/>
<feature type="region of interest" description="Disordered" evidence="1">
    <location>
        <begin position="1"/>
        <end position="28"/>
    </location>
</feature>
<evidence type="ECO:0000256" key="1">
    <source>
        <dbReference type="SAM" id="MobiDB-lite"/>
    </source>
</evidence>
<accession>A0A7J5TID1</accession>
<dbReference type="Proteomes" id="UP000429211">
    <property type="component" value="Unassembled WGS sequence"/>
</dbReference>
<reference evidence="2 3" key="1">
    <citation type="journal article" date="2019" name="Nat. Med.">
        <title>A library of human gut bacterial isolates paired with longitudinal multiomics data enables mechanistic microbiome research.</title>
        <authorList>
            <person name="Poyet M."/>
            <person name="Groussin M."/>
            <person name="Gibbons S.M."/>
            <person name="Avila-Pacheco J."/>
            <person name="Jiang X."/>
            <person name="Kearney S.M."/>
            <person name="Perrotta A.R."/>
            <person name="Berdy B."/>
            <person name="Zhao S."/>
            <person name="Lieberman T.D."/>
            <person name="Swanson P.K."/>
            <person name="Smith M."/>
            <person name="Roesemann S."/>
            <person name="Alexander J.E."/>
            <person name="Rich S.A."/>
            <person name="Livny J."/>
            <person name="Vlamakis H."/>
            <person name="Clish C."/>
            <person name="Bullock K."/>
            <person name="Deik A."/>
            <person name="Scott J."/>
            <person name="Pierce K.A."/>
            <person name="Xavier R.J."/>
            <person name="Alm E.J."/>
        </authorList>
    </citation>
    <scope>NUCLEOTIDE SEQUENCE [LARGE SCALE GENOMIC DNA]</scope>
    <source>
        <strain evidence="2 3">BIOML-A2</strain>
    </source>
</reference>
<evidence type="ECO:0000313" key="2">
    <source>
        <dbReference type="EMBL" id="KAB7461658.1"/>
    </source>
</evidence>
<name>A0A7J5TID1_9BIFI</name>
<gene>
    <name evidence="2" type="ORF">GBB04_04180</name>
</gene>
<proteinExistence type="predicted"/>
<sequence>MCPNLQNQTHTHPNSPTHVRFTRNGQTRMSDHQLFVRISRIRQIGDKKGAGQAYTCRHQSYVHYQ</sequence>
<organism evidence="2 3">
    <name type="scientific">Bifidobacterium dentium</name>
    <dbReference type="NCBI Taxonomy" id="1689"/>
    <lineage>
        <taxon>Bacteria</taxon>
        <taxon>Bacillati</taxon>
        <taxon>Actinomycetota</taxon>
        <taxon>Actinomycetes</taxon>
        <taxon>Bifidobacteriales</taxon>
        <taxon>Bifidobacteriaceae</taxon>
        <taxon>Bifidobacterium</taxon>
    </lineage>
</organism>
<dbReference type="EMBL" id="WDPD01000003">
    <property type="protein sequence ID" value="KAB7461658.1"/>
    <property type="molecule type" value="Genomic_DNA"/>
</dbReference>